<dbReference type="PROSITE" id="PS51257">
    <property type="entry name" value="PROKAR_LIPOPROTEIN"/>
    <property type="match status" value="1"/>
</dbReference>
<protein>
    <submittedName>
        <fullName evidence="6">ABC transporter substrate-binding protein</fullName>
    </submittedName>
</protein>
<dbReference type="PANTHER" id="PTHR30290:SF9">
    <property type="entry name" value="OLIGOPEPTIDE-BINDING PROTEIN APPA"/>
    <property type="match status" value="1"/>
</dbReference>
<dbReference type="SUPFAM" id="SSF53850">
    <property type="entry name" value="Periplasmic binding protein-like II"/>
    <property type="match status" value="1"/>
</dbReference>
<feature type="chain" id="PRO_5017994208" evidence="4">
    <location>
        <begin position="28"/>
        <end position="528"/>
    </location>
</feature>
<comment type="similarity">
    <text evidence="1">Belongs to the bacterial solute-binding protein 5 family.</text>
</comment>
<evidence type="ECO:0000313" key="7">
    <source>
        <dbReference type="Proteomes" id="UP000282028"/>
    </source>
</evidence>
<dbReference type="GO" id="GO:1904680">
    <property type="term" value="F:peptide transmembrane transporter activity"/>
    <property type="evidence" value="ECO:0007669"/>
    <property type="project" value="TreeGrafter"/>
</dbReference>
<dbReference type="PIRSF" id="PIRSF002741">
    <property type="entry name" value="MppA"/>
    <property type="match status" value="1"/>
</dbReference>
<dbReference type="EMBL" id="RHHR01000008">
    <property type="protein sequence ID" value="RNB76216.1"/>
    <property type="molecule type" value="Genomic_DNA"/>
</dbReference>
<dbReference type="InterPro" id="IPR000914">
    <property type="entry name" value="SBP_5_dom"/>
</dbReference>
<dbReference type="InterPro" id="IPR030678">
    <property type="entry name" value="Peptide/Ni-bd"/>
</dbReference>
<accession>A0A3M8CKD3</accession>
<dbReference type="Gene3D" id="3.90.76.10">
    <property type="entry name" value="Dipeptide-binding Protein, Domain 1"/>
    <property type="match status" value="1"/>
</dbReference>
<dbReference type="OrthoDB" id="9796817at2"/>
<dbReference type="Gene3D" id="3.40.190.10">
    <property type="entry name" value="Periplasmic binding protein-like II"/>
    <property type="match status" value="1"/>
</dbReference>
<evidence type="ECO:0000256" key="1">
    <source>
        <dbReference type="ARBA" id="ARBA00005695"/>
    </source>
</evidence>
<dbReference type="GO" id="GO:0042597">
    <property type="term" value="C:periplasmic space"/>
    <property type="evidence" value="ECO:0007669"/>
    <property type="project" value="UniProtKB-ARBA"/>
</dbReference>
<dbReference type="GO" id="GO:0015833">
    <property type="term" value="P:peptide transport"/>
    <property type="evidence" value="ECO:0007669"/>
    <property type="project" value="TreeGrafter"/>
</dbReference>
<reference evidence="6 7" key="1">
    <citation type="submission" date="2018-10" db="EMBL/GenBank/DDBJ databases">
        <title>Phylogenomics of Brevibacillus.</title>
        <authorList>
            <person name="Dunlap C."/>
        </authorList>
    </citation>
    <scope>NUCLEOTIDE SEQUENCE [LARGE SCALE GENOMIC DNA]</scope>
    <source>
        <strain evidence="6 7">JCM 12215</strain>
    </source>
</reference>
<dbReference type="PANTHER" id="PTHR30290">
    <property type="entry name" value="PERIPLASMIC BINDING COMPONENT OF ABC TRANSPORTER"/>
    <property type="match status" value="1"/>
</dbReference>
<evidence type="ECO:0000313" key="6">
    <source>
        <dbReference type="EMBL" id="RNB76216.1"/>
    </source>
</evidence>
<evidence type="ECO:0000256" key="2">
    <source>
        <dbReference type="ARBA" id="ARBA00022448"/>
    </source>
</evidence>
<evidence type="ECO:0000259" key="5">
    <source>
        <dbReference type="Pfam" id="PF00496"/>
    </source>
</evidence>
<feature type="domain" description="Solute-binding protein family 5" evidence="5">
    <location>
        <begin position="81"/>
        <end position="442"/>
    </location>
</feature>
<comment type="caution">
    <text evidence="6">The sequence shown here is derived from an EMBL/GenBank/DDBJ whole genome shotgun (WGS) entry which is preliminary data.</text>
</comment>
<dbReference type="Gene3D" id="3.10.105.10">
    <property type="entry name" value="Dipeptide-binding Protein, Domain 3"/>
    <property type="match status" value="1"/>
</dbReference>
<gene>
    <name evidence="6" type="ORF">EDM52_04515</name>
</gene>
<feature type="signal peptide" evidence="4">
    <location>
        <begin position="1"/>
        <end position="27"/>
    </location>
</feature>
<sequence>MNMKKRTKSWLIPTVIASLLFTGCAPASQENPEPSQELTKGEIVVAAVTEPDSLDIHKTSSIGEPTEHLYATLFERDLNGEIVPGLVKDYKVADGGKEITFELKENAVFHSGKPINAEAVKKSFERFLEKSPFKTNAGSIEKIEVLGETTFKITWSEPYAPFFSNATSAYLAPLDVSTLDAQGEGFDKNASAAGRLQLTEVKRGDSVVYKPFEKADWGAKGTPGFSKVTFRFIPDDETRILEFKKGSVNVLLDVPFQYIEELEKEPGVELERVSDYVMTYLGWNNKLPIFQDVKVRQAIALAVDREPIIQNTMRGAAKPVFGPLPEVVNGHSPAIEEKARQKYTQDKEKAKQLLAEAGWSEKNGEGIVMKDGKPFSVEMWVQNEPAMQRVAQILQHQLREIGIDVRLTVKESAAIIEQTPKGSHQMILWSYGWFDADILYFLLFGKGKSTRLHYEVDELDALLQKGRVEMDPEKRFKIYEEAQEFLVEQSPWVPLFVRESITATRGLKNFKKHPISNRIIWQDVEVTE</sequence>
<keyword evidence="3 4" id="KW-0732">Signal</keyword>
<dbReference type="AlphaFoldDB" id="A0A3M8CKD3"/>
<evidence type="ECO:0000256" key="3">
    <source>
        <dbReference type="ARBA" id="ARBA00022729"/>
    </source>
</evidence>
<proteinExistence type="inferred from homology"/>
<name>A0A3M8CKD3_9BACL</name>
<dbReference type="Proteomes" id="UP000282028">
    <property type="component" value="Unassembled WGS sequence"/>
</dbReference>
<keyword evidence="2" id="KW-0813">Transport</keyword>
<evidence type="ECO:0000256" key="4">
    <source>
        <dbReference type="SAM" id="SignalP"/>
    </source>
</evidence>
<dbReference type="InterPro" id="IPR039424">
    <property type="entry name" value="SBP_5"/>
</dbReference>
<dbReference type="Pfam" id="PF00496">
    <property type="entry name" value="SBP_bac_5"/>
    <property type="match status" value="1"/>
</dbReference>
<keyword evidence="7" id="KW-1185">Reference proteome</keyword>
<dbReference type="GO" id="GO:0043190">
    <property type="term" value="C:ATP-binding cassette (ABC) transporter complex"/>
    <property type="evidence" value="ECO:0007669"/>
    <property type="project" value="InterPro"/>
</dbReference>
<organism evidence="6 7">
    <name type="scientific">Brevibacillus invocatus</name>
    <dbReference type="NCBI Taxonomy" id="173959"/>
    <lineage>
        <taxon>Bacteria</taxon>
        <taxon>Bacillati</taxon>
        <taxon>Bacillota</taxon>
        <taxon>Bacilli</taxon>
        <taxon>Bacillales</taxon>
        <taxon>Paenibacillaceae</taxon>
        <taxon>Brevibacillus</taxon>
    </lineage>
</organism>